<evidence type="ECO:0008006" key="4">
    <source>
        <dbReference type="Google" id="ProtNLM"/>
    </source>
</evidence>
<evidence type="ECO:0000256" key="1">
    <source>
        <dbReference type="SAM" id="MobiDB-lite"/>
    </source>
</evidence>
<feature type="non-terminal residue" evidence="2">
    <location>
        <position position="1"/>
    </location>
</feature>
<reference evidence="2 3" key="1">
    <citation type="journal article" date="2010" name="Science">
        <title>Genomic comparison of the ants Camponotus floridanus and Harpegnathos saltator.</title>
        <authorList>
            <person name="Bonasio R."/>
            <person name="Zhang G."/>
            <person name="Ye C."/>
            <person name="Mutti N.S."/>
            <person name="Fang X."/>
            <person name="Qin N."/>
            <person name="Donahue G."/>
            <person name="Yang P."/>
            <person name="Li Q."/>
            <person name="Li C."/>
            <person name="Zhang P."/>
            <person name="Huang Z."/>
            <person name="Berger S.L."/>
            <person name="Reinberg D."/>
            <person name="Wang J."/>
            <person name="Liebig J."/>
        </authorList>
    </citation>
    <scope>NUCLEOTIDE SEQUENCE [LARGE SCALE GENOMIC DNA]</scope>
    <source>
        <strain evidence="2 3">R22 G/1</strain>
    </source>
</reference>
<dbReference type="GO" id="GO:0008270">
    <property type="term" value="F:zinc ion binding"/>
    <property type="evidence" value="ECO:0007669"/>
    <property type="project" value="InterPro"/>
</dbReference>
<proteinExistence type="predicted"/>
<dbReference type="EMBL" id="GL449966">
    <property type="protein sequence ID" value="EFN81656.1"/>
    <property type="molecule type" value="Genomic_DNA"/>
</dbReference>
<dbReference type="InParanoid" id="E2BRM2"/>
<dbReference type="OrthoDB" id="7612452at2759"/>
<protein>
    <recommendedName>
        <fullName evidence="4">CCHC-type domain-containing protein</fullName>
    </recommendedName>
</protein>
<dbReference type="Proteomes" id="UP000008237">
    <property type="component" value="Unassembled WGS sequence"/>
</dbReference>
<keyword evidence="3" id="KW-1185">Reference proteome</keyword>
<dbReference type="GO" id="GO:0003676">
    <property type="term" value="F:nucleic acid binding"/>
    <property type="evidence" value="ECO:0007669"/>
    <property type="project" value="InterPro"/>
</dbReference>
<name>E2BRM2_HARSA</name>
<accession>E2BRM2</accession>
<evidence type="ECO:0000313" key="2">
    <source>
        <dbReference type="EMBL" id="EFN81656.1"/>
    </source>
</evidence>
<organism evidence="3">
    <name type="scientific">Harpegnathos saltator</name>
    <name type="common">Jerdon's jumping ant</name>
    <dbReference type="NCBI Taxonomy" id="610380"/>
    <lineage>
        <taxon>Eukaryota</taxon>
        <taxon>Metazoa</taxon>
        <taxon>Ecdysozoa</taxon>
        <taxon>Arthropoda</taxon>
        <taxon>Hexapoda</taxon>
        <taxon>Insecta</taxon>
        <taxon>Pterygota</taxon>
        <taxon>Neoptera</taxon>
        <taxon>Endopterygota</taxon>
        <taxon>Hymenoptera</taxon>
        <taxon>Apocrita</taxon>
        <taxon>Aculeata</taxon>
        <taxon>Formicoidea</taxon>
        <taxon>Formicidae</taxon>
        <taxon>Ponerinae</taxon>
        <taxon>Ponerini</taxon>
        <taxon>Harpegnathos</taxon>
    </lineage>
</organism>
<gene>
    <name evidence="2" type="ORF">EAI_14409</name>
</gene>
<dbReference type="AlphaFoldDB" id="E2BRM2"/>
<evidence type="ECO:0000313" key="3">
    <source>
        <dbReference type="Proteomes" id="UP000008237"/>
    </source>
</evidence>
<feature type="region of interest" description="Disordered" evidence="1">
    <location>
        <begin position="1"/>
        <end position="41"/>
    </location>
</feature>
<dbReference type="Gene3D" id="4.10.60.10">
    <property type="entry name" value="Zinc finger, CCHC-type"/>
    <property type="match status" value="1"/>
</dbReference>
<sequence>GGAAKKVVPKVGRPGRKGPEEGTPPLKRPQVRNPAQPSGYRYHVARRFDEGRYGADQAVGRPPRACSLASKIKPGMGGVILEVPSQDGKVKADRLARDLQDALCGMAVVARPTRQTELHLVGLDDSVTLLMVRAAILKYTGCPPDDLQTGEVRRSSGGLVASWGRCPLAPAQKLVAVGGLPVGWSMAGIRVLEERPLQFFRCLRYGHMAAACQSEIGLGGRCFRCGGAEPVARGCTS</sequence>
<dbReference type="SUPFAM" id="SSF57756">
    <property type="entry name" value="Retrovirus zinc finger-like domains"/>
    <property type="match status" value="1"/>
</dbReference>
<dbReference type="InterPro" id="IPR036875">
    <property type="entry name" value="Znf_CCHC_sf"/>
</dbReference>
<feature type="non-terminal residue" evidence="2">
    <location>
        <position position="237"/>
    </location>
</feature>